<feature type="domain" description="Glycosyltransferase 2-like" evidence="1">
    <location>
        <begin position="7"/>
        <end position="171"/>
    </location>
</feature>
<dbReference type="InterPro" id="IPR029044">
    <property type="entry name" value="Nucleotide-diphossugar_trans"/>
</dbReference>
<reference evidence="2 3" key="1">
    <citation type="submission" date="2024-09" db="EMBL/GenBank/DDBJ databases">
        <authorList>
            <person name="Sun Q."/>
            <person name="Mori K."/>
        </authorList>
    </citation>
    <scope>NUCLEOTIDE SEQUENCE [LARGE SCALE GENOMIC DNA]</scope>
    <source>
        <strain evidence="2 3">CECT 8300</strain>
    </source>
</reference>
<dbReference type="Pfam" id="PF00535">
    <property type="entry name" value="Glycos_transf_2"/>
    <property type="match status" value="1"/>
</dbReference>
<keyword evidence="3" id="KW-1185">Reference proteome</keyword>
<sequence length="335" mass="38595">MQKPLVSILIPFKNTGAYLEPCLLSILNQTYSNWELLIIDDGSTDNSFGIVNTFAIKDERIKLFKNTGQGIIDALKLAFEKSTGELITRMDSDDVMQPNKIEVLSNHLILHGTKHVALGLVNYFAEGGIKDGYKSYETWLNSLTLKGRNFSEIYKECVIPSPCWMVYRSDLIACDAFNPSRYPEDYDLAFRFYKHQFKCIPCDVVLHNWRDYNNRTSRTHVHYAENHFIDIKLLYFLELDYNPRKTLVVWGAGNKGKTIAKKLIAQNIPFEWICDNPKKIGRDIYGVILKPFRDLESITNPQSIITVANKTEQKTILNYMNGLNLKSISDYVFFC</sequence>
<evidence type="ECO:0000313" key="2">
    <source>
        <dbReference type="EMBL" id="MFB9106350.1"/>
    </source>
</evidence>
<protein>
    <submittedName>
        <fullName evidence="2">Glycosyltransferase family 2 protein</fullName>
    </submittedName>
</protein>
<comment type="caution">
    <text evidence="2">The sequence shown here is derived from an EMBL/GenBank/DDBJ whole genome shotgun (WGS) entry which is preliminary data.</text>
</comment>
<evidence type="ECO:0000313" key="3">
    <source>
        <dbReference type="Proteomes" id="UP001589590"/>
    </source>
</evidence>
<dbReference type="PANTHER" id="PTHR22916">
    <property type="entry name" value="GLYCOSYLTRANSFERASE"/>
    <property type="match status" value="1"/>
</dbReference>
<proteinExistence type="predicted"/>
<dbReference type="PANTHER" id="PTHR22916:SF69">
    <property type="entry name" value="BIFUNCTIONAL GLYCOSYLTRANSFERASE PGTA"/>
    <property type="match status" value="1"/>
</dbReference>
<name>A0ABV5H368_9FLAO</name>
<dbReference type="InterPro" id="IPR001173">
    <property type="entry name" value="Glyco_trans_2-like"/>
</dbReference>
<gene>
    <name evidence="2" type="ORF">ACFFU1_15700</name>
</gene>
<dbReference type="SUPFAM" id="SSF53448">
    <property type="entry name" value="Nucleotide-diphospho-sugar transferases"/>
    <property type="match status" value="1"/>
</dbReference>
<organism evidence="2 3">
    <name type="scientific">Algibacter miyuki</name>
    <dbReference type="NCBI Taxonomy" id="1306933"/>
    <lineage>
        <taxon>Bacteria</taxon>
        <taxon>Pseudomonadati</taxon>
        <taxon>Bacteroidota</taxon>
        <taxon>Flavobacteriia</taxon>
        <taxon>Flavobacteriales</taxon>
        <taxon>Flavobacteriaceae</taxon>
        <taxon>Algibacter</taxon>
    </lineage>
</organism>
<dbReference type="EMBL" id="JBHMFA010000017">
    <property type="protein sequence ID" value="MFB9106350.1"/>
    <property type="molecule type" value="Genomic_DNA"/>
</dbReference>
<dbReference type="Proteomes" id="UP001589590">
    <property type="component" value="Unassembled WGS sequence"/>
</dbReference>
<dbReference type="Gene3D" id="3.90.550.10">
    <property type="entry name" value="Spore Coat Polysaccharide Biosynthesis Protein SpsA, Chain A"/>
    <property type="match status" value="1"/>
</dbReference>
<dbReference type="CDD" id="cd00761">
    <property type="entry name" value="Glyco_tranf_GTA_type"/>
    <property type="match status" value="1"/>
</dbReference>
<accession>A0ABV5H368</accession>
<evidence type="ECO:0000259" key="1">
    <source>
        <dbReference type="Pfam" id="PF00535"/>
    </source>
</evidence>
<dbReference type="RefSeq" id="WP_290270210.1">
    <property type="nucleotide sequence ID" value="NZ_JAUFQP010000010.1"/>
</dbReference>